<sequence length="51" mass="5724">MTANHIVQFIHRSIKTCSNVSHRWHAQANKKTIDGRLIITVSSAMSYLSAV</sequence>
<organism evidence="1 2">
    <name type="scientific">Triticum urartu</name>
    <name type="common">Red wild einkorn</name>
    <name type="synonym">Crithodium urartu</name>
    <dbReference type="NCBI Taxonomy" id="4572"/>
    <lineage>
        <taxon>Eukaryota</taxon>
        <taxon>Viridiplantae</taxon>
        <taxon>Streptophyta</taxon>
        <taxon>Embryophyta</taxon>
        <taxon>Tracheophyta</taxon>
        <taxon>Spermatophyta</taxon>
        <taxon>Magnoliopsida</taxon>
        <taxon>Liliopsida</taxon>
        <taxon>Poales</taxon>
        <taxon>Poaceae</taxon>
        <taxon>BOP clade</taxon>
        <taxon>Pooideae</taxon>
        <taxon>Triticodae</taxon>
        <taxon>Triticeae</taxon>
        <taxon>Triticinae</taxon>
        <taxon>Triticum</taxon>
    </lineage>
</organism>
<dbReference type="AlphaFoldDB" id="A0A8R7R3A2"/>
<dbReference type="EnsemblPlants" id="TuG1812G0700005007.01.T01">
    <property type="protein sequence ID" value="TuG1812G0700005007.01.T01"/>
    <property type="gene ID" value="TuG1812G0700005007.01"/>
</dbReference>
<evidence type="ECO:0000313" key="1">
    <source>
        <dbReference type="EnsemblPlants" id="TuG1812G0700005007.01.T01"/>
    </source>
</evidence>
<reference evidence="1" key="2">
    <citation type="submission" date="2018-03" db="EMBL/GenBank/DDBJ databases">
        <title>The Triticum urartu genome reveals the dynamic nature of wheat genome evolution.</title>
        <authorList>
            <person name="Ling H."/>
            <person name="Ma B."/>
            <person name="Shi X."/>
            <person name="Liu H."/>
            <person name="Dong L."/>
            <person name="Sun H."/>
            <person name="Cao Y."/>
            <person name="Gao Q."/>
            <person name="Zheng S."/>
            <person name="Li Y."/>
            <person name="Yu Y."/>
            <person name="Du H."/>
            <person name="Qi M."/>
            <person name="Li Y."/>
            <person name="Yu H."/>
            <person name="Cui Y."/>
            <person name="Wang N."/>
            <person name="Chen C."/>
            <person name="Wu H."/>
            <person name="Zhao Y."/>
            <person name="Zhang J."/>
            <person name="Li Y."/>
            <person name="Zhou W."/>
            <person name="Zhang B."/>
            <person name="Hu W."/>
            <person name="Eijk M."/>
            <person name="Tang J."/>
            <person name="Witsenboer H."/>
            <person name="Zhao S."/>
            <person name="Li Z."/>
            <person name="Zhang A."/>
            <person name="Wang D."/>
            <person name="Liang C."/>
        </authorList>
    </citation>
    <scope>NUCLEOTIDE SEQUENCE [LARGE SCALE GENOMIC DNA]</scope>
    <source>
        <strain evidence="1">cv. G1812</strain>
    </source>
</reference>
<evidence type="ECO:0000313" key="2">
    <source>
        <dbReference type="Proteomes" id="UP000015106"/>
    </source>
</evidence>
<keyword evidence="2" id="KW-1185">Reference proteome</keyword>
<reference evidence="1" key="3">
    <citation type="submission" date="2022-06" db="UniProtKB">
        <authorList>
            <consortium name="EnsemblPlants"/>
        </authorList>
    </citation>
    <scope>IDENTIFICATION</scope>
</reference>
<accession>A0A8R7R3A2</accession>
<proteinExistence type="predicted"/>
<protein>
    <submittedName>
        <fullName evidence="1">Uncharacterized protein</fullName>
    </submittedName>
</protein>
<dbReference type="Proteomes" id="UP000015106">
    <property type="component" value="Chromosome 7"/>
</dbReference>
<name>A0A8R7R3A2_TRIUA</name>
<dbReference type="Gramene" id="TuG1812G0700005007.01.T01">
    <property type="protein sequence ID" value="TuG1812G0700005007.01.T01"/>
    <property type="gene ID" value="TuG1812G0700005007.01"/>
</dbReference>
<reference evidence="2" key="1">
    <citation type="journal article" date="2013" name="Nature">
        <title>Draft genome of the wheat A-genome progenitor Triticum urartu.</title>
        <authorList>
            <person name="Ling H.Q."/>
            <person name="Zhao S."/>
            <person name="Liu D."/>
            <person name="Wang J."/>
            <person name="Sun H."/>
            <person name="Zhang C."/>
            <person name="Fan H."/>
            <person name="Li D."/>
            <person name="Dong L."/>
            <person name="Tao Y."/>
            <person name="Gao C."/>
            <person name="Wu H."/>
            <person name="Li Y."/>
            <person name="Cui Y."/>
            <person name="Guo X."/>
            <person name="Zheng S."/>
            <person name="Wang B."/>
            <person name="Yu K."/>
            <person name="Liang Q."/>
            <person name="Yang W."/>
            <person name="Lou X."/>
            <person name="Chen J."/>
            <person name="Feng M."/>
            <person name="Jian J."/>
            <person name="Zhang X."/>
            <person name="Luo G."/>
            <person name="Jiang Y."/>
            <person name="Liu J."/>
            <person name="Wang Z."/>
            <person name="Sha Y."/>
            <person name="Zhang B."/>
            <person name="Wu H."/>
            <person name="Tang D."/>
            <person name="Shen Q."/>
            <person name="Xue P."/>
            <person name="Zou S."/>
            <person name="Wang X."/>
            <person name="Liu X."/>
            <person name="Wang F."/>
            <person name="Yang Y."/>
            <person name="An X."/>
            <person name="Dong Z."/>
            <person name="Zhang K."/>
            <person name="Zhang X."/>
            <person name="Luo M.C."/>
            <person name="Dvorak J."/>
            <person name="Tong Y."/>
            <person name="Wang J."/>
            <person name="Yang H."/>
            <person name="Li Z."/>
            <person name="Wang D."/>
            <person name="Zhang A."/>
            <person name="Wang J."/>
        </authorList>
    </citation>
    <scope>NUCLEOTIDE SEQUENCE</scope>
    <source>
        <strain evidence="2">cv. G1812</strain>
    </source>
</reference>